<dbReference type="InterPro" id="IPR007452">
    <property type="entry name" value="TamB_C"/>
</dbReference>
<evidence type="ECO:0000256" key="5">
    <source>
        <dbReference type="SAM" id="MobiDB-lite"/>
    </source>
</evidence>
<feature type="compositionally biased region" description="Basic and acidic residues" evidence="5">
    <location>
        <begin position="195"/>
        <end position="218"/>
    </location>
</feature>
<dbReference type="InterPro" id="IPR053022">
    <property type="entry name" value="Chloroplast_translocon_comp"/>
</dbReference>
<organism evidence="7 8">
    <name type="scientific">Cucurbita argyrosperma subsp. sororia</name>
    <dbReference type="NCBI Taxonomy" id="37648"/>
    <lineage>
        <taxon>Eukaryota</taxon>
        <taxon>Viridiplantae</taxon>
        <taxon>Streptophyta</taxon>
        <taxon>Embryophyta</taxon>
        <taxon>Tracheophyta</taxon>
        <taxon>Spermatophyta</taxon>
        <taxon>Magnoliopsida</taxon>
        <taxon>eudicotyledons</taxon>
        <taxon>Gunneridae</taxon>
        <taxon>Pentapetalae</taxon>
        <taxon>rosids</taxon>
        <taxon>fabids</taxon>
        <taxon>Cucurbitales</taxon>
        <taxon>Cucurbitaceae</taxon>
        <taxon>Cucurbiteae</taxon>
        <taxon>Cucurbita</taxon>
    </lineage>
</organism>
<name>A0AAV6N5P4_9ROSI</name>
<evidence type="ECO:0000313" key="8">
    <source>
        <dbReference type="Proteomes" id="UP000685013"/>
    </source>
</evidence>
<feature type="compositionally biased region" description="Basic and acidic residues" evidence="5">
    <location>
        <begin position="158"/>
        <end position="175"/>
    </location>
</feature>
<feature type="compositionally biased region" description="Acidic residues" evidence="5">
    <location>
        <begin position="71"/>
        <end position="80"/>
    </location>
</feature>
<keyword evidence="3" id="KW-1133">Transmembrane helix</keyword>
<feature type="region of interest" description="Disordered" evidence="5">
    <location>
        <begin position="868"/>
        <end position="888"/>
    </location>
</feature>
<feature type="compositionally biased region" description="Basic and acidic residues" evidence="5">
    <location>
        <begin position="95"/>
        <end position="105"/>
    </location>
</feature>
<proteinExistence type="predicted"/>
<evidence type="ECO:0000256" key="3">
    <source>
        <dbReference type="ARBA" id="ARBA00022989"/>
    </source>
</evidence>
<dbReference type="PANTHER" id="PTHR34457:SF3">
    <property type="entry name" value="PROTEIN TIC236, CHLOROPLASTIC"/>
    <property type="match status" value="1"/>
</dbReference>
<feature type="compositionally biased region" description="Acidic residues" evidence="5">
    <location>
        <begin position="255"/>
        <end position="265"/>
    </location>
</feature>
<dbReference type="Pfam" id="PF04357">
    <property type="entry name" value="TamB"/>
    <property type="match status" value="1"/>
</dbReference>
<feature type="domain" description="Translocation and assembly module TamB C-terminal" evidence="6">
    <location>
        <begin position="2090"/>
        <end position="2331"/>
    </location>
</feature>
<feature type="compositionally biased region" description="Acidic residues" evidence="5">
    <location>
        <begin position="107"/>
        <end position="125"/>
    </location>
</feature>
<keyword evidence="4" id="KW-0472">Membrane</keyword>
<evidence type="ECO:0000259" key="6">
    <source>
        <dbReference type="Pfam" id="PF04357"/>
    </source>
</evidence>
<evidence type="ECO:0000313" key="7">
    <source>
        <dbReference type="EMBL" id="KAG6591591.1"/>
    </source>
</evidence>
<feature type="compositionally biased region" description="Basic and acidic residues" evidence="5">
    <location>
        <begin position="233"/>
        <end position="243"/>
    </location>
</feature>
<dbReference type="GO" id="GO:0005886">
    <property type="term" value="C:plasma membrane"/>
    <property type="evidence" value="ECO:0007669"/>
    <property type="project" value="InterPro"/>
</dbReference>
<feature type="compositionally biased region" description="Basic residues" evidence="5">
    <location>
        <begin position="272"/>
        <end position="284"/>
    </location>
</feature>
<feature type="non-terminal residue" evidence="7">
    <location>
        <position position="1"/>
    </location>
</feature>
<keyword evidence="2" id="KW-0812">Transmembrane</keyword>
<keyword evidence="8" id="KW-1185">Reference proteome</keyword>
<comment type="caution">
    <text evidence="7">The sequence shown here is derived from an EMBL/GenBank/DDBJ whole genome shotgun (WGS) entry which is preliminary data.</text>
</comment>
<feature type="compositionally biased region" description="Basic and acidic residues" evidence="5">
    <location>
        <begin position="126"/>
        <end position="151"/>
    </location>
</feature>
<sequence>MVGGGSRRDEGSLVINNTNVFAALETLRKKKKSDKERKNKGSSKSQSAQPKEPEPQVFWAPAPLTSKSWADVDDEDDDDYYATTAPPQAVWGSSEAHESKERPNIVEESESDDDILDEVDYDLEDDHDHDHEHEHEPEVLVHPEPAVKKAPEASVAPKEADRQLSKKERKKKELAELDALLADFGVSQKDSNSQDESRDVQEKRDEESNGDGEKKENAPSESKSAKKKKRKEKKEVKDQDQRNSSDVNTGTDELAGNDDAEEDTSAVDVKERLKKVTSMKKKKSSKEMDSAAKAAAVEAAARSARLAAAKKKDKNHYNQQPVRGLRPVSWSPTNEVFGLSETRRIMNNVKLDSSFFATQLHSSLYCIKNGNFVCVRRGRLSKRDSKKYICAKHNDWNARVDRFSRFCGQHLKSISLKLRPRHESLMKCANEPSVQTKALSSFLRPLRNEGLFLIRCSAFVAVVSGICLLVWYGQTKAKGFVEAKLLPSVCKAVSDCIQRDLDFGKVRSISPLSITLESCSVGPDDEEFSCGEVPTMKLRVLPFTSLRRGRVIIDVVLSHPSAVVVQKRDYTWLGLPFPSEGTLQRHSSSEEGIDNRTKIRRIAREEAAACWSKDRDDAAREAAEMGFVVSDRSSGLYDSSNLKEDVGPTVDVENSKTFLFMDENVHSREHRCMDTDVDYKIKHANAEKYFDVKSPGSRLKFLSRVMKVPIKGQSKRKASGDNVYVNNFMAKKRILRRSTLAAQDYFKAASEVKFGEPSELHRSFNNVNLDAYLVKSVNETNVDSSVMNTDAQYGKQRLYAGLPSLEEEGGIDVPNHIDDQISTVTGLGNKDRRFFSVTPSINESNVKNDDVVGSDHIPDGISDQMCHTSQAPTSTGHEHRSGTSGPTSFWAMSPKSALSYFPKDAGTKLLYHLATYFKNLKFGLVQHSRVIVNGGDVMKNKGTEEMLPVTIDSVHFKGGTLMLLAYGDREPREMENVNGHVKFQNHYGNVHVHLSGNCKTWRSDSVSGDGGWLSADVFVDIFEQQWHSNLKITNLFVPLFERILDIPITWSKGRATGEVHLCMSRGDTFPNFQGQLEVTGLAFKIFDAPSSFTEMAASLCFRGQRIFVQNASGWFGSAPLEASGDFGIHPEEGEFHLMCQVPCVEVNALMKTFKMRPFLFPLAGSVTAVFNCQGPLDSPIFVGSGMVSRKMNHSISDIPASCASEAVVKSKEAGAIAAVDRIPFSYVSANFTFNIDNCVADLYGIRANLVDGGEIRGAGNAWICPEGELDDTAMDLNISGNISFDKIMHRYMPGYLDLMPLKLGLLNGETKVSGSLTRPRFNINWTAPLAEGSFRDARGDINISHDYFIVNSSSVAFELFSKMQTSYSDENMLDEEAFDAKRTPSCTIDGVELDLHMRGFEFLSLVSYIFESPRPTHLKATGRVKFVGKVLRPSASNSSQDFNIEKSSQQVQTIGDENKNSLAGEVSISGLKLNQLILAPKLAGQLSMTRESIKLDATGRPDESLSVEIVGSLKPGSDNSIKSKLFSFNLQRGQLRANLCYQPFRSAHLELRHLPLDDLELASLRGAIQRAEIELNLQKRRGHGVLSVLGPKFSGVLGEALDIAARWSGDVITIEKTILEQSNSRYELQGEYVLPGSRDRNVTGKETHGFLKKAMASHLSSVISSMGRWRMRLEVPRAEVAEMLPLARLLSRSTDPSVHSRSKDLFIQSLQAVGLYTESVQELIEVIRRQFILSDEIVLEDLSLPGLSELRGCWRGSLDASGGGNGDTMAEFDFHGEDWEWGTYKTQRVLAGGAYSNNDGLRLEKIFIQKDNATIHADGTLFGPITNLHFAVLNFPVSLVPTVVQVIESSAKDLVHSLRQLVTPIRGILHMEGDLRGNLAKPECDVQVRLLDGAIGGIDLGRAEVVASLTSSSRLLFNAKFEPIIQNGHVHVQGSIPVLFFQNSVTEAEELETDTSRATLIHAWGKEKVRDKFNDRKSSRERNEEGWNTQLAEGLKGLNWNLLDVGEVRVDADIKDGGMLLLTALSPHVNWLHGNADILLQVKGTIEEPVLDGSASFHRASISSPVLPKPLINFGGTVHVRSNRLCINSLESRVSRRGKLIVKGNLPLRSSEASLGDKIDLKCEVLEVRAKNIFSGQVDSQMQITGSILQPNISGNIQLSRGEAYLPHDKGSGAASFNKVVSDQFSPPTGSSNQIVASKYASPFFSSESTALKTRFDAPRDKAADSEKESRNVNIKPSVDVSLSDLKLVLGPELRILYPLILNFAVSGELELNGFAHAKSIKPKGTLTFDNGDVNLLATQVRLKREHLNVATFEPENGLDPMLDLALVGSEWQIRIQSRASKWQDKLVVTSTRSVEQDALSPTEAARAFENQLAESILESDGQLALKKLATATLEKLMPRIEGKGEFGQARWRLVYAPQIPSLLSFPTTDPLKSLTSNISFGTVVEVQLGKRIQASIVRQMKESEMAMQWTFTYKLTSRLRMVLQSGPAAPAQRTLVLVEYSASSLD</sequence>
<protein>
    <submittedName>
        <fullName evidence="7">Translocon at the inner envelope membrane of chloroplasts 236</fullName>
    </submittedName>
</protein>
<reference evidence="7 8" key="1">
    <citation type="journal article" date="2021" name="Hortic Res">
        <title>The domestication of Cucurbita argyrosperma as revealed by the genome of its wild relative.</title>
        <authorList>
            <person name="Barrera-Redondo J."/>
            <person name="Sanchez-de la Vega G."/>
            <person name="Aguirre-Liguori J.A."/>
            <person name="Castellanos-Morales G."/>
            <person name="Gutierrez-Guerrero Y.T."/>
            <person name="Aguirre-Dugua X."/>
            <person name="Aguirre-Planter E."/>
            <person name="Tenaillon M.I."/>
            <person name="Lira-Saade R."/>
            <person name="Eguiarte L.E."/>
        </authorList>
    </citation>
    <scope>NUCLEOTIDE SEQUENCE [LARGE SCALE GENOMIC DNA]</scope>
    <source>
        <strain evidence="7">JBR-2021</strain>
    </source>
</reference>
<comment type="subcellular location">
    <subcellularLocation>
        <location evidence="1">Membrane</location>
        <topology evidence="1">Single-pass membrane protein</topology>
    </subcellularLocation>
</comment>
<evidence type="ECO:0000256" key="2">
    <source>
        <dbReference type="ARBA" id="ARBA00022692"/>
    </source>
</evidence>
<dbReference type="EMBL" id="JAGKQH010000009">
    <property type="protein sequence ID" value="KAG6591591.1"/>
    <property type="molecule type" value="Genomic_DNA"/>
</dbReference>
<gene>
    <name evidence="7" type="primary">TIC236-2</name>
    <name evidence="7" type="ORF">SDJN03_13937</name>
</gene>
<dbReference type="Proteomes" id="UP000685013">
    <property type="component" value="Chromosome 9"/>
</dbReference>
<accession>A0AAV6N5P4</accession>
<dbReference type="PANTHER" id="PTHR34457">
    <property type="entry name" value="EMBRYO DEFECTIVE 2410"/>
    <property type="match status" value="1"/>
</dbReference>
<feature type="region of interest" description="Disordered" evidence="5">
    <location>
        <begin position="26"/>
        <end position="287"/>
    </location>
</feature>
<dbReference type="GO" id="GO:0009306">
    <property type="term" value="P:protein secretion"/>
    <property type="evidence" value="ECO:0007669"/>
    <property type="project" value="InterPro"/>
</dbReference>
<evidence type="ECO:0000256" key="4">
    <source>
        <dbReference type="ARBA" id="ARBA00023136"/>
    </source>
</evidence>
<evidence type="ECO:0000256" key="1">
    <source>
        <dbReference type="ARBA" id="ARBA00004167"/>
    </source>
</evidence>